<reference evidence="1" key="1">
    <citation type="submission" date="2014-09" db="EMBL/GenBank/DDBJ databases">
        <authorList>
            <person name="Magalhaes I.L.F."/>
            <person name="Oliveira U."/>
            <person name="Santos F.R."/>
            <person name="Vidigal T.H.D.A."/>
            <person name="Brescovit A.D."/>
            <person name="Santos A.J."/>
        </authorList>
    </citation>
    <scope>NUCLEOTIDE SEQUENCE</scope>
    <source>
        <tissue evidence="1">Shoot tissue taken approximately 20 cm above the soil surface</tissue>
    </source>
</reference>
<organism evidence="1">
    <name type="scientific">Arundo donax</name>
    <name type="common">Giant reed</name>
    <name type="synonym">Donax arundinaceus</name>
    <dbReference type="NCBI Taxonomy" id="35708"/>
    <lineage>
        <taxon>Eukaryota</taxon>
        <taxon>Viridiplantae</taxon>
        <taxon>Streptophyta</taxon>
        <taxon>Embryophyta</taxon>
        <taxon>Tracheophyta</taxon>
        <taxon>Spermatophyta</taxon>
        <taxon>Magnoliopsida</taxon>
        <taxon>Liliopsida</taxon>
        <taxon>Poales</taxon>
        <taxon>Poaceae</taxon>
        <taxon>PACMAD clade</taxon>
        <taxon>Arundinoideae</taxon>
        <taxon>Arundineae</taxon>
        <taxon>Arundo</taxon>
    </lineage>
</organism>
<sequence length="29" mass="3413">MPMVMLRSRSFQTLVFLPQLTFITYSFAS</sequence>
<accession>A0A0A9F9R2</accession>
<name>A0A0A9F9R2_ARUDO</name>
<dbReference type="EMBL" id="GBRH01188121">
    <property type="protein sequence ID" value="JAE09775.1"/>
    <property type="molecule type" value="Transcribed_RNA"/>
</dbReference>
<proteinExistence type="predicted"/>
<dbReference type="AlphaFoldDB" id="A0A0A9F9R2"/>
<protein>
    <submittedName>
        <fullName evidence="1">Uncharacterized protein</fullName>
    </submittedName>
</protein>
<reference evidence="1" key="2">
    <citation type="journal article" date="2015" name="Data Brief">
        <title>Shoot transcriptome of the giant reed, Arundo donax.</title>
        <authorList>
            <person name="Barrero R.A."/>
            <person name="Guerrero F.D."/>
            <person name="Moolhuijzen P."/>
            <person name="Goolsby J.A."/>
            <person name="Tidwell J."/>
            <person name="Bellgard S.E."/>
            <person name="Bellgard M.I."/>
        </authorList>
    </citation>
    <scope>NUCLEOTIDE SEQUENCE</scope>
    <source>
        <tissue evidence="1">Shoot tissue taken approximately 20 cm above the soil surface</tissue>
    </source>
</reference>
<evidence type="ECO:0000313" key="1">
    <source>
        <dbReference type="EMBL" id="JAE09775.1"/>
    </source>
</evidence>